<comment type="caution">
    <text evidence="2">The sequence shown here is derived from an EMBL/GenBank/DDBJ whole genome shotgun (WGS) entry which is preliminary data.</text>
</comment>
<protein>
    <submittedName>
        <fullName evidence="2">Uncharacterized protein</fullName>
    </submittedName>
</protein>
<accession>A0ABR0C7X1</accession>
<reference evidence="2 3" key="1">
    <citation type="journal article" date="2024" name="Microbiol. Resour. Announc.">
        <title>Genome annotations for the ascomycete fungi Trichoderma harzianum, Trichoderma aggressivum, and Purpureocillium lilacinum.</title>
        <authorList>
            <person name="Beijen E.P.W."/>
            <person name="Ohm R.A."/>
        </authorList>
    </citation>
    <scope>NUCLEOTIDE SEQUENCE [LARGE SCALE GENOMIC DNA]</scope>
    <source>
        <strain evidence="2 3">CBS 150709</strain>
    </source>
</reference>
<proteinExistence type="predicted"/>
<keyword evidence="3" id="KW-1185">Reference proteome</keyword>
<feature type="region of interest" description="Disordered" evidence="1">
    <location>
        <begin position="258"/>
        <end position="361"/>
    </location>
</feature>
<organism evidence="2 3">
    <name type="scientific">Purpureocillium lilacinum</name>
    <name type="common">Paecilomyces lilacinus</name>
    <dbReference type="NCBI Taxonomy" id="33203"/>
    <lineage>
        <taxon>Eukaryota</taxon>
        <taxon>Fungi</taxon>
        <taxon>Dikarya</taxon>
        <taxon>Ascomycota</taxon>
        <taxon>Pezizomycotina</taxon>
        <taxon>Sordariomycetes</taxon>
        <taxon>Hypocreomycetidae</taxon>
        <taxon>Hypocreales</taxon>
        <taxon>Ophiocordycipitaceae</taxon>
        <taxon>Purpureocillium</taxon>
    </lineage>
</organism>
<evidence type="ECO:0000313" key="2">
    <source>
        <dbReference type="EMBL" id="KAK4092488.1"/>
    </source>
</evidence>
<name>A0ABR0C7X1_PURLI</name>
<evidence type="ECO:0000256" key="1">
    <source>
        <dbReference type="SAM" id="MobiDB-lite"/>
    </source>
</evidence>
<dbReference type="EMBL" id="JAWRVI010000008">
    <property type="protein sequence ID" value="KAK4092488.1"/>
    <property type="molecule type" value="Genomic_DNA"/>
</dbReference>
<sequence length="506" mass="54986">MHEVASITADARAEPWWHLLASAKSRRHRTTVHCDTGKVHTGSSRGLLQRTAQWTHAPHPPAGSGQPSARRPRSPLGDFRGGMFHSARWAGLGWRHWPPGPGGLSLLLMIVGPNPADGVSQRWGRFCSRPTRTQAFRSYLSSTWYERVGSARASLRLVAIGFGDANLALRAAASNYRRDEPRWMDGGRPSPRDAFCLLLPSPVLMAAFSARPLRPVKTPIAQRLLAADVTRILPSPQRPSPHPHVCQDTCAIRRHLLAPTPPSPAALPRSEAGPSDSLLRSSPPCVAGRLARTRRLRDEPRGPPETPSGVPHHATETRRDTNDTAAGRLGSSHQGAAALSKAKPPQSTRRAREDPRTQYPGAPFRPVVIACACEEPLRPSLSSTDAAPSSSLFFAIAPTPGPGPARLRHRRRPFCSFGLVSPAAARVVLQRAAILAVRFDEIPSLRQSGKPPSRCLRPGTGTAAIQLRDKHWPSPAHGEPAGRATPRSFVLFLSHIPRHLTESLRE</sequence>
<evidence type="ECO:0000313" key="3">
    <source>
        <dbReference type="Proteomes" id="UP001287286"/>
    </source>
</evidence>
<dbReference type="Proteomes" id="UP001287286">
    <property type="component" value="Unassembled WGS sequence"/>
</dbReference>
<gene>
    <name evidence="2" type="ORF">Purlil1_3109</name>
</gene>
<feature type="region of interest" description="Disordered" evidence="1">
    <location>
        <begin position="55"/>
        <end position="77"/>
    </location>
</feature>
<feature type="compositionally biased region" description="Basic and acidic residues" evidence="1">
    <location>
        <begin position="313"/>
        <end position="322"/>
    </location>
</feature>